<dbReference type="GO" id="GO:0009318">
    <property type="term" value="C:exodeoxyribonuclease VII complex"/>
    <property type="evidence" value="ECO:0007669"/>
    <property type="project" value="UniProtKB-UniRule"/>
</dbReference>
<reference evidence="9 10" key="1">
    <citation type="submission" date="2017-10" db="EMBL/GenBank/DDBJ databases">
        <title>Two draft genome sequences of Pusillimonas sp. strains isolated from a nitrate- and radionuclide-contaminated groundwater in Russia.</title>
        <authorList>
            <person name="Grouzdev D.S."/>
            <person name="Tourova T.P."/>
            <person name="Goeva M.A."/>
            <person name="Babich T.L."/>
            <person name="Sokolova D.S."/>
            <person name="Abdullin R."/>
            <person name="Poltaraus A.B."/>
            <person name="Toshchakov S.V."/>
            <person name="Nazina T.N."/>
        </authorList>
    </citation>
    <scope>NUCLEOTIDE SEQUENCE [LARGE SCALE GENOMIC DNA]</scope>
    <source>
        <strain evidence="9 10">JR1/69-3-13</strain>
    </source>
</reference>
<feature type="domain" description="Exonuclease VII large subunit C-terminal" evidence="7">
    <location>
        <begin position="130"/>
        <end position="440"/>
    </location>
</feature>
<evidence type="ECO:0000256" key="4">
    <source>
        <dbReference type="ARBA" id="ARBA00022839"/>
    </source>
</evidence>
<comment type="subcellular location">
    <subcellularLocation>
        <location evidence="5 6">Cytoplasm</location>
    </subcellularLocation>
</comment>
<organism evidence="9 10">
    <name type="scientific">Pollutimonas subterranea</name>
    <dbReference type="NCBI Taxonomy" id="2045210"/>
    <lineage>
        <taxon>Bacteria</taxon>
        <taxon>Pseudomonadati</taxon>
        <taxon>Pseudomonadota</taxon>
        <taxon>Betaproteobacteria</taxon>
        <taxon>Burkholderiales</taxon>
        <taxon>Alcaligenaceae</taxon>
        <taxon>Pollutimonas</taxon>
    </lineage>
</organism>
<dbReference type="EC" id="3.1.11.6" evidence="5"/>
<gene>
    <name evidence="5" type="primary">xseA</name>
    <name evidence="9" type="ORF">CR159_18040</name>
</gene>
<keyword evidence="3 5" id="KW-0378">Hydrolase</keyword>
<dbReference type="InterPro" id="IPR020579">
    <property type="entry name" value="Exonuc_VII_lsu_C"/>
</dbReference>
<evidence type="ECO:0000259" key="8">
    <source>
        <dbReference type="Pfam" id="PF13742"/>
    </source>
</evidence>
<evidence type="ECO:0000259" key="7">
    <source>
        <dbReference type="Pfam" id="PF02601"/>
    </source>
</evidence>
<dbReference type="Pfam" id="PF02601">
    <property type="entry name" value="Exonuc_VII_L"/>
    <property type="match status" value="1"/>
</dbReference>
<dbReference type="InterPro" id="IPR025824">
    <property type="entry name" value="OB-fold_nuc-bd_dom"/>
</dbReference>
<evidence type="ECO:0000256" key="6">
    <source>
        <dbReference type="RuleBase" id="RU004355"/>
    </source>
</evidence>
<sequence length="449" mass="49142">MYTSGTTPADDGVWTISQLNRRVAQLLEGNFSRIWVKGEISNFTQAASGHWYFSIKDEGAAVKAVMFRGRAVAVGFVPKPGERFEFRVNVTLYEPRGDYQLQVESMRRAGRGDLHEAFMVLKEKLSAEGLFDPVRKRPIKTMPVAVGVVTSMAAAALRDVLTALARRAPHISVIIYPAPVQGADAAGKLVQALQQAIARNEVDTLLLVRGGGSLEDLWSFNDESLARAIAASPIPVICGVGHETDFTIADFVADLRAPTPTAAAELCCRTRDSCLAQVDAAFSALTLRHHRLLERAALRLDRAVAGLVSPQQRLQHQNERLHALKNRLALAASAPRERQTARLALAKARLAHAQPRLAELRLHVDRQAQRLSDAALRRLEQQRQKLAAATQTLQALSPHQILGRGYAIVRNEEGKIIKNALDLSVGEQLGVELGQGRLNVDVIQVHALL</sequence>
<dbReference type="Pfam" id="PF13742">
    <property type="entry name" value="tRNA_anti_2"/>
    <property type="match status" value="1"/>
</dbReference>
<dbReference type="HAMAP" id="MF_00378">
    <property type="entry name" value="Exonuc_7_L"/>
    <property type="match status" value="1"/>
</dbReference>
<keyword evidence="4 5" id="KW-0269">Exonuclease</keyword>
<dbReference type="OrthoDB" id="9802795at2"/>
<comment type="similarity">
    <text evidence="5 6">Belongs to the XseA family.</text>
</comment>
<dbReference type="GO" id="GO:0003676">
    <property type="term" value="F:nucleic acid binding"/>
    <property type="evidence" value="ECO:0007669"/>
    <property type="project" value="InterPro"/>
</dbReference>
<accession>A0A2N4U082</accession>
<dbReference type="InterPro" id="IPR003753">
    <property type="entry name" value="Exonuc_VII_L"/>
</dbReference>
<evidence type="ECO:0000256" key="3">
    <source>
        <dbReference type="ARBA" id="ARBA00022801"/>
    </source>
</evidence>
<dbReference type="NCBIfam" id="TIGR00237">
    <property type="entry name" value="xseA"/>
    <property type="match status" value="1"/>
</dbReference>
<evidence type="ECO:0000313" key="9">
    <source>
        <dbReference type="EMBL" id="PLC48435.1"/>
    </source>
</evidence>
<dbReference type="GO" id="GO:0008855">
    <property type="term" value="F:exodeoxyribonuclease VII activity"/>
    <property type="evidence" value="ECO:0007669"/>
    <property type="project" value="UniProtKB-UniRule"/>
</dbReference>
<dbReference type="CDD" id="cd04489">
    <property type="entry name" value="ExoVII_LU_OBF"/>
    <property type="match status" value="1"/>
</dbReference>
<evidence type="ECO:0000256" key="2">
    <source>
        <dbReference type="ARBA" id="ARBA00022722"/>
    </source>
</evidence>
<comment type="subunit">
    <text evidence="5">Heterooligomer composed of large and small subunits.</text>
</comment>
<dbReference type="Proteomes" id="UP000234190">
    <property type="component" value="Unassembled WGS sequence"/>
</dbReference>
<comment type="catalytic activity">
    <reaction evidence="5 6">
        <text>Exonucleolytic cleavage in either 5'- to 3'- or 3'- to 5'-direction to yield nucleoside 5'-phosphates.</text>
        <dbReference type="EC" id="3.1.11.6"/>
    </reaction>
</comment>
<dbReference type="GO" id="GO:0006308">
    <property type="term" value="P:DNA catabolic process"/>
    <property type="evidence" value="ECO:0007669"/>
    <property type="project" value="UniProtKB-UniRule"/>
</dbReference>
<proteinExistence type="inferred from homology"/>
<dbReference type="RefSeq" id="WP_102075359.1">
    <property type="nucleotide sequence ID" value="NZ_PDNW01000020.1"/>
</dbReference>
<keyword evidence="1 5" id="KW-0963">Cytoplasm</keyword>
<evidence type="ECO:0000256" key="5">
    <source>
        <dbReference type="HAMAP-Rule" id="MF_00378"/>
    </source>
</evidence>
<dbReference type="PANTHER" id="PTHR30008">
    <property type="entry name" value="EXODEOXYRIBONUCLEASE 7 LARGE SUBUNIT"/>
    <property type="match status" value="1"/>
</dbReference>
<protein>
    <recommendedName>
        <fullName evidence="5">Exodeoxyribonuclease 7 large subunit</fullName>
        <ecNumber evidence="5">3.1.11.6</ecNumber>
    </recommendedName>
    <alternativeName>
        <fullName evidence="5">Exodeoxyribonuclease VII large subunit</fullName>
        <shortName evidence="5">Exonuclease VII large subunit</shortName>
    </alternativeName>
</protein>
<keyword evidence="2 5" id="KW-0540">Nuclease</keyword>
<feature type="domain" description="OB-fold nucleic acid binding" evidence="8">
    <location>
        <begin position="14"/>
        <end position="107"/>
    </location>
</feature>
<comment type="function">
    <text evidence="5">Bidirectionally degrades single-stranded DNA into large acid-insoluble oligonucleotides, which are then degraded further into small acid-soluble oligonucleotides.</text>
</comment>
<name>A0A2N4U082_9BURK</name>
<dbReference type="EMBL" id="PDNW01000020">
    <property type="protein sequence ID" value="PLC48435.1"/>
    <property type="molecule type" value="Genomic_DNA"/>
</dbReference>
<dbReference type="GO" id="GO:0005737">
    <property type="term" value="C:cytoplasm"/>
    <property type="evidence" value="ECO:0007669"/>
    <property type="project" value="UniProtKB-SubCell"/>
</dbReference>
<evidence type="ECO:0000313" key="10">
    <source>
        <dbReference type="Proteomes" id="UP000234190"/>
    </source>
</evidence>
<dbReference type="AlphaFoldDB" id="A0A2N4U082"/>
<dbReference type="PANTHER" id="PTHR30008:SF0">
    <property type="entry name" value="EXODEOXYRIBONUCLEASE 7 LARGE SUBUNIT"/>
    <property type="match status" value="1"/>
</dbReference>
<comment type="caution">
    <text evidence="9">The sequence shown here is derived from an EMBL/GenBank/DDBJ whole genome shotgun (WGS) entry which is preliminary data.</text>
</comment>
<evidence type="ECO:0000256" key="1">
    <source>
        <dbReference type="ARBA" id="ARBA00022490"/>
    </source>
</evidence>
<keyword evidence="10" id="KW-1185">Reference proteome</keyword>